<name>A0A9N9FF36_9GLOM</name>
<proteinExistence type="predicted"/>
<evidence type="ECO:0000313" key="1">
    <source>
        <dbReference type="EMBL" id="CAG8529668.1"/>
    </source>
</evidence>
<gene>
    <name evidence="1" type="ORF">DERYTH_LOCUS4281</name>
</gene>
<sequence>MAHMVLSLITDPLRTVFAINVMVIIFRFTLARVKIVKLNVLLILENVLNNSISSGKSSINNSVNSISSEKSLINNFENSISSEKSLINKSSDFAIDKDLPEIWNNFWSKFLG</sequence>
<dbReference type="AlphaFoldDB" id="A0A9N9FF36"/>
<comment type="caution">
    <text evidence="1">The sequence shown here is derived from an EMBL/GenBank/DDBJ whole genome shotgun (WGS) entry which is preliminary data.</text>
</comment>
<dbReference type="Proteomes" id="UP000789405">
    <property type="component" value="Unassembled WGS sequence"/>
</dbReference>
<evidence type="ECO:0000313" key="2">
    <source>
        <dbReference type="Proteomes" id="UP000789405"/>
    </source>
</evidence>
<organism evidence="1 2">
    <name type="scientific">Dentiscutata erythropus</name>
    <dbReference type="NCBI Taxonomy" id="1348616"/>
    <lineage>
        <taxon>Eukaryota</taxon>
        <taxon>Fungi</taxon>
        <taxon>Fungi incertae sedis</taxon>
        <taxon>Mucoromycota</taxon>
        <taxon>Glomeromycotina</taxon>
        <taxon>Glomeromycetes</taxon>
        <taxon>Diversisporales</taxon>
        <taxon>Gigasporaceae</taxon>
        <taxon>Dentiscutata</taxon>
    </lineage>
</organism>
<keyword evidence="2" id="KW-1185">Reference proteome</keyword>
<dbReference type="EMBL" id="CAJVPY010001622">
    <property type="protein sequence ID" value="CAG8529668.1"/>
    <property type="molecule type" value="Genomic_DNA"/>
</dbReference>
<protein>
    <submittedName>
        <fullName evidence="1">6959_t:CDS:1</fullName>
    </submittedName>
</protein>
<reference evidence="1" key="1">
    <citation type="submission" date="2021-06" db="EMBL/GenBank/DDBJ databases">
        <authorList>
            <person name="Kallberg Y."/>
            <person name="Tangrot J."/>
            <person name="Rosling A."/>
        </authorList>
    </citation>
    <scope>NUCLEOTIDE SEQUENCE</scope>
    <source>
        <strain evidence="1">MA453B</strain>
    </source>
</reference>
<accession>A0A9N9FF36</accession>